<dbReference type="Proteomes" id="UP001054945">
    <property type="component" value="Unassembled WGS sequence"/>
</dbReference>
<reference evidence="1 2" key="1">
    <citation type="submission" date="2021-06" db="EMBL/GenBank/DDBJ databases">
        <title>Caerostris extrusa draft genome.</title>
        <authorList>
            <person name="Kono N."/>
            <person name="Arakawa K."/>
        </authorList>
    </citation>
    <scope>NUCLEOTIDE SEQUENCE [LARGE SCALE GENOMIC DNA]</scope>
</reference>
<dbReference type="EMBL" id="BPLR01015529">
    <property type="protein sequence ID" value="GIY76752.1"/>
    <property type="molecule type" value="Genomic_DNA"/>
</dbReference>
<accession>A0AAV4W2A7</accession>
<keyword evidence="2" id="KW-1185">Reference proteome</keyword>
<name>A0AAV4W2A7_CAEEX</name>
<evidence type="ECO:0000313" key="2">
    <source>
        <dbReference type="Proteomes" id="UP001054945"/>
    </source>
</evidence>
<proteinExistence type="predicted"/>
<gene>
    <name evidence="1" type="ORF">CEXT_396731</name>
</gene>
<dbReference type="AlphaFoldDB" id="A0AAV4W2A7"/>
<protein>
    <submittedName>
        <fullName evidence="1">Uncharacterized protein</fullName>
    </submittedName>
</protein>
<evidence type="ECO:0000313" key="1">
    <source>
        <dbReference type="EMBL" id="GIY76752.1"/>
    </source>
</evidence>
<organism evidence="1 2">
    <name type="scientific">Caerostris extrusa</name>
    <name type="common">Bark spider</name>
    <name type="synonym">Caerostris bankana</name>
    <dbReference type="NCBI Taxonomy" id="172846"/>
    <lineage>
        <taxon>Eukaryota</taxon>
        <taxon>Metazoa</taxon>
        <taxon>Ecdysozoa</taxon>
        <taxon>Arthropoda</taxon>
        <taxon>Chelicerata</taxon>
        <taxon>Arachnida</taxon>
        <taxon>Araneae</taxon>
        <taxon>Araneomorphae</taxon>
        <taxon>Entelegynae</taxon>
        <taxon>Araneoidea</taxon>
        <taxon>Araneidae</taxon>
        <taxon>Caerostris</taxon>
    </lineage>
</organism>
<comment type="caution">
    <text evidence="1">The sequence shown here is derived from an EMBL/GenBank/DDBJ whole genome shotgun (WGS) entry which is preliminary data.</text>
</comment>
<sequence>MDRRLKLQMSRMAQFGKYAAGLGKKRTKIILSKLFNKYQSPKFLDPRIVAFKRIPCGQMIPMRNSFRTRI</sequence>